<dbReference type="Proteomes" id="UP000254924">
    <property type="component" value="Unassembled WGS sequence"/>
</dbReference>
<evidence type="ECO:0000259" key="2">
    <source>
        <dbReference type="Pfam" id="PF02441"/>
    </source>
</evidence>
<dbReference type="GeneID" id="78356841"/>
<dbReference type="NCBIfam" id="TIGR02113">
    <property type="entry name" value="coaC_strep"/>
    <property type="match status" value="1"/>
</dbReference>
<dbReference type="OrthoDB" id="9802554at2"/>
<dbReference type="InterPro" id="IPR036551">
    <property type="entry name" value="Flavin_trans-like"/>
</dbReference>
<dbReference type="GO" id="GO:0015937">
    <property type="term" value="P:coenzyme A biosynthetic process"/>
    <property type="evidence" value="ECO:0007669"/>
    <property type="project" value="UniProtKB-UniRule"/>
</dbReference>
<dbReference type="GO" id="GO:0004633">
    <property type="term" value="F:phosphopantothenoylcysteine decarboxylase activity"/>
    <property type="evidence" value="ECO:0007669"/>
    <property type="project" value="UniProtKB-UniRule"/>
</dbReference>
<dbReference type="AlphaFoldDB" id="A0A380KC00"/>
<reference evidence="3 4" key="1">
    <citation type="submission" date="2018-06" db="EMBL/GenBank/DDBJ databases">
        <authorList>
            <consortium name="Pathogen Informatics"/>
            <person name="Doyle S."/>
        </authorList>
    </citation>
    <scope>NUCLEOTIDE SEQUENCE [LARGE SCALE GENOMIC DNA]</scope>
    <source>
        <strain evidence="3 4">NCTC12224</strain>
    </source>
</reference>
<evidence type="ECO:0000313" key="3">
    <source>
        <dbReference type="EMBL" id="SUN61656.1"/>
    </source>
</evidence>
<dbReference type="GO" id="GO:0071513">
    <property type="term" value="C:phosphopantothenoylcysteine decarboxylase complex"/>
    <property type="evidence" value="ECO:0007669"/>
    <property type="project" value="TreeGrafter"/>
</dbReference>
<dbReference type="InterPro" id="IPR003382">
    <property type="entry name" value="Flavoprotein"/>
</dbReference>
<keyword evidence="4" id="KW-1185">Reference proteome</keyword>
<proteinExistence type="predicted"/>
<evidence type="ECO:0000313" key="4">
    <source>
        <dbReference type="Proteomes" id="UP000254924"/>
    </source>
</evidence>
<name>A0A380KC00_9STRE</name>
<dbReference type="PANTHER" id="PTHR14359:SF6">
    <property type="entry name" value="PHOSPHOPANTOTHENOYLCYSTEINE DECARBOXYLASE"/>
    <property type="match status" value="1"/>
</dbReference>
<dbReference type="EMBL" id="UHFN01000007">
    <property type="protein sequence ID" value="SUN61656.1"/>
    <property type="molecule type" value="Genomic_DNA"/>
</dbReference>
<organism evidence="3 4">
    <name type="scientific">Streptococcus hyointestinalis</name>
    <dbReference type="NCBI Taxonomy" id="1337"/>
    <lineage>
        <taxon>Bacteria</taxon>
        <taxon>Bacillati</taxon>
        <taxon>Bacillota</taxon>
        <taxon>Bacilli</taxon>
        <taxon>Lactobacillales</taxon>
        <taxon>Streptococcaceae</taxon>
        <taxon>Streptococcus</taxon>
    </lineage>
</organism>
<evidence type="ECO:0000256" key="1">
    <source>
        <dbReference type="NCBIfam" id="TIGR02113"/>
    </source>
</evidence>
<dbReference type="SUPFAM" id="SSF52507">
    <property type="entry name" value="Homo-oligomeric flavin-containing Cys decarboxylases, HFCD"/>
    <property type="match status" value="1"/>
</dbReference>
<dbReference type="EC" id="4.1.1.36" evidence="1"/>
<dbReference type="GO" id="GO:0010181">
    <property type="term" value="F:FMN binding"/>
    <property type="evidence" value="ECO:0007669"/>
    <property type="project" value="TreeGrafter"/>
</dbReference>
<gene>
    <name evidence="3" type="primary">coaC</name>
    <name evidence="3" type="ORF">NCTC12224_01549</name>
</gene>
<dbReference type="PANTHER" id="PTHR14359">
    <property type="entry name" value="HOMO-OLIGOMERIC FLAVIN CONTAINING CYS DECARBOXYLASE FAMILY"/>
    <property type="match status" value="1"/>
</dbReference>
<dbReference type="RefSeq" id="WP_115269540.1">
    <property type="nucleotide sequence ID" value="NZ_JBNPNB010000134.1"/>
</dbReference>
<accession>A0A380KC00</accession>
<dbReference type="InterPro" id="IPR011847">
    <property type="entry name" value="CoaC_strep"/>
</dbReference>
<dbReference type="Pfam" id="PF02441">
    <property type="entry name" value="Flavoprotein"/>
    <property type="match status" value="1"/>
</dbReference>
<protein>
    <recommendedName>
        <fullName evidence="1">Phosphopantothenoylcysteine decarboxylase</fullName>
        <ecNumber evidence="1">4.1.1.36</ecNumber>
    </recommendedName>
</protein>
<keyword evidence="3" id="KW-0456">Lyase</keyword>
<sequence>MTKQKILLAVSGSISAYKAADLANQLTKSGYDVHVLMTQAASQFITPLTLQVLSKNTVHLDVMEESDPKAINHIELAKTCDLFLLAPASANTIAHLAHGLADNIVTSTALALPKDTPKLIAPAMNTNMYDNPITKANLSLLKQVGFHELEPRESLLACGDIGRGALANLDVIVQAVNDTLHTL</sequence>
<feature type="domain" description="Flavoprotein" evidence="2">
    <location>
        <begin position="5"/>
        <end position="178"/>
    </location>
</feature>
<dbReference type="Gene3D" id="3.40.50.1950">
    <property type="entry name" value="Flavin prenyltransferase-like"/>
    <property type="match status" value="1"/>
</dbReference>